<dbReference type="GO" id="GO:0006520">
    <property type="term" value="P:amino acid metabolic process"/>
    <property type="evidence" value="ECO:0007669"/>
    <property type="project" value="InterPro"/>
</dbReference>
<keyword evidence="3" id="KW-0032">Aminotransferase</keyword>
<dbReference type="AlphaFoldDB" id="A0A0H2SGW5"/>
<dbReference type="SUPFAM" id="SSF53383">
    <property type="entry name" value="PLP-dependent transferases"/>
    <property type="match status" value="1"/>
</dbReference>
<dbReference type="Proteomes" id="UP000053477">
    <property type="component" value="Unassembled WGS sequence"/>
</dbReference>
<dbReference type="Gene3D" id="3.40.640.10">
    <property type="entry name" value="Type I PLP-dependent aspartate aminotransferase-like (Major domain)"/>
    <property type="match status" value="1"/>
</dbReference>
<evidence type="ECO:0000256" key="1">
    <source>
        <dbReference type="ARBA" id="ARBA00001933"/>
    </source>
</evidence>
<dbReference type="EMBL" id="KQ085917">
    <property type="protein sequence ID" value="KLO16346.1"/>
    <property type="molecule type" value="Genomic_DNA"/>
</dbReference>
<protein>
    <submittedName>
        <fullName evidence="7">PLP-dependent transferase</fullName>
    </submittedName>
</protein>
<dbReference type="GO" id="GO:0008483">
    <property type="term" value="F:transaminase activity"/>
    <property type="evidence" value="ECO:0007669"/>
    <property type="project" value="UniProtKB-KW"/>
</dbReference>
<dbReference type="InterPro" id="IPR050596">
    <property type="entry name" value="AspAT/PAT-like"/>
</dbReference>
<keyword evidence="5" id="KW-0663">Pyridoxal phosphate</keyword>
<feature type="domain" description="Aminotransferase class I/classII large" evidence="6">
    <location>
        <begin position="78"/>
        <end position="457"/>
    </location>
</feature>
<gene>
    <name evidence="7" type="ORF">SCHPADRAFT_217339</name>
</gene>
<evidence type="ECO:0000256" key="2">
    <source>
        <dbReference type="ARBA" id="ARBA00007441"/>
    </source>
</evidence>
<evidence type="ECO:0000259" key="6">
    <source>
        <dbReference type="Pfam" id="PF00155"/>
    </source>
</evidence>
<proteinExistence type="inferred from homology"/>
<comment type="cofactor">
    <cofactor evidence="1">
        <name>pyridoxal 5'-phosphate</name>
        <dbReference type="ChEBI" id="CHEBI:597326"/>
    </cofactor>
</comment>
<dbReference type="InParanoid" id="A0A0H2SGW5"/>
<dbReference type="GO" id="GO:0030170">
    <property type="term" value="F:pyridoxal phosphate binding"/>
    <property type="evidence" value="ECO:0007669"/>
    <property type="project" value="InterPro"/>
</dbReference>
<evidence type="ECO:0000256" key="4">
    <source>
        <dbReference type="ARBA" id="ARBA00022679"/>
    </source>
</evidence>
<dbReference type="CDD" id="cd00609">
    <property type="entry name" value="AAT_like"/>
    <property type="match status" value="1"/>
</dbReference>
<evidence type="ECO:0000313" key="8">
    <source>
        <dbReference type="Proteomes" id="UP000053477"/>
    </source>
</evidence>
<dbReference type="NCBIfam" id="NF005732">
    <property type="entry name" value="PRK07550.1"/>
    <property type="match status" value="1"/>
</dbReference>
<organism evidence="7 8">
    <name type="scientific">Schizopora paradoxa</name>
    <dbReference type="NCBI Taxonomy" id="27342"/>
    <lineage>
        <taxon>Eukaryota</taxon>
        <taxon>Fungi</taxon>
        <taxon>Dikarya</taxon>
        <taxon>Basidiomycota</taxon>
        <taxon>Agaricomycotina</taxon>
        <taxon>Agaricomycetes</taxon>
        <taxon>Hymenochaetales</taxon>
        <taxon>Schizoporaceae</taxon>
        <taxon>Schizopora</taxon>
    </lineage>
</organism>
<sequence>MLVGVQERTIEFGRCRPRRSCPVRSSIVFQPERPSSRMPLPQNLFFKVSKAVHGTSLPPIPQAYKWAASYVPTKSRPILDMSQGVPGLPPPKSVLDALGNYASDPKSCGYCPMTGEPKLRDSLAREIKHVYGCDADVLGDDIALTAGCNMAFVTAVMSLADSGDEVILPVPWYFNHQMTLQMLGVTTVPLPTYSKEGFQPSPELCEKLITPKTKAIVLVSPNNPTGAVYRPALIASFASLSKKHGVALIIDETYRDFITNDVPHHLFVPGHLQKTDCKEFHLPEDWSWRDTFIHLFSFSKSYCVPGHRLGAIIAPSGVMDQVKTVLDCLQICPPRPIQLALQSSLPDLRPFIQENARALAHRHELFRSLLPKTWRIGSQGAYYAFVRHPFTGISATEVCRRMATETGIVTLPAAFFSPETKHASTQALDAYEHGDQWVRFSVANVDDERIKAVCKRLHEIESEFGWEVDAA</sequence>
<dbReference type="PANTHER" id="PTHR46383">
    <property type="entry name" value="ASPARTATE AMINOTRANSFERASE"/>
    <property type="match status" value="1"/>
</dbReference>
<dbReference type="InterPro" id="IPR015421">
    <property type="entry name" value="PyrdxlP-dep_Trfase_major"/>
</dbReference>
<dbReference type="Pfam" id="PF00155">
    <property type="entry name" value="Aminotran_1_2"/>
    <property type="match status" value="1"/>
</dbReference>
<dbReference type="STRING" id="27342.A0A0H2SGW5"/>
<dbReference type="InterPro" id="IPR004839">
    <property type="entry name" value="Aminotransferase_I/II_large"/>
</dbReference>
<reference evidence="7 8" key="1">
    <citation type="submission" date="2015-04" db="EMBL/GenBank/DDBJ databases">
        <title>Complete genome sequence of Schizopora paradoxa KUC8140, a cosmopolitan wood degrader in East Asia.</title>
        <authorList>
            <consortium name="DOE Joint Genome Institute"/>
            <person name="Min B."/>
            <person name="Park H."/>
            <person name="Jang Y."/>
            <person name="Kim J.-J."/>
            <person name="Kim K.H."/>
            <person name="Pangilinan J."/>
            <person name="Lipzen A."/>
            <person name="Riley R."/>
            <person name="Grigoriev I.V."/>
            <person name="Spatafora J.W."/>
            <person name="Choi I.-G."/>
        </authorList>
    </citation>
    <scope>NUCLEOTIDE SEQUENCE [LARGE SCALE GENOMIC DNA]</scope>
    <source>
        <strain evidence="7 8">KUC8140</strain>
    </source>
</reference>
<keyword evidence="8" id="KW-1185">Reference proteome</keyword>
<name>A0A0H2SGW5_9AGAM</name>
<dbReference type="PANTHER" id="PTHR46383:SF1">
    <property type="entry name" value="ASPARTATE AMINOTRANSFERASE"/>
    <property type="match status" value="1"/>
</dbReference>
<dbReference type="InterPro" id="IPR015424">
    <property type="entry name" value="PyrdxlP-dep_Trfase"/>
</dbReference>
<evidence type="ECO:0000256" key="5">
    <source>
        <dbReference type="ARBA" id="ARBA00022898"/>
    </source>
</evidence>
<evidence type="ECO:0000313" key="7">
    <source>
        <dbReference type="EMBL" id="KLO16346.1"/>
    </source>
</evidence>
<keyword evidence="4 7" id="KW-0808">Transferase</keyword>
<dbReference type="OrthoDB" id="7042322at2759"/>
<accession>A0A0H2SGW5</accession>
<evidence type="ECO:0000256" key="3">
    <source>
        <dbReference type="ARBA" id="ARBA00022576"/>
    </source>
</evidence>
<comment type="similarity">
    <text evidence="2">Belongs to the class-I pyridoxal-phosphate-dependent aminotransferase family.</text>
</comment>